<dbReference type="Pfam" id="PF19567">
    <property type="entry name" value="CpsB_CapC"/>
    <property type="match status" value="1"/>
</dbReference>
<dbReference type="GO" id="GO:0004725">
    <property type="term" value="F:protein tyrosine phosphatase activity"/>
    <property type="evidence" value="ECO:0007669"/>
    <property type="project" value="UniProtKB-UniRule"/>
</dbReference>
<keyword evidence="2 5" id="KW-0378">Hydrolase</keyword>
<evidence type="ECO:0000313" key="6">
    <source>
        <dbReference type="EMBL" id="CAD2078871.1"/>
    </source>
</evidence>
<evidence type="ECO:0000256" key="4">
    <source>
        <dbReference type="ARBA" id="ARBA00051722"/>
    </source>
</evidence>
<comment type="catalytic activity">
    <reaction evidence="4 5">
        <text>O-phospho-L-tyrosyl-[protein] + H2O = L-tyrosyl-[protein] + phosphate</text>
        <dbReference type="Rhea" id="RHEA:10684"/>
        <dbReference type="Rhea" id="RHEA-COMP:10136"/>
        <dbReference type="Rhea" id="RHEA-COMP:20101"/>
        <dbReference type="ChEBI" id="CHEBI:15377"/>
        <dbReference type="ChEBI" id="CHEBI:43474"/>
        <dbReference type="ChEBI" id="CHEBI:46858"/>
        <dbReference type="ChEBI" id="CHEBI:61978"/>
        <dbReference type="EC" id="3.1.3.48"/>
    </reaction>
</comment>
<dbReference type="GO" id="GO:0030145">
    <property type="term" value="F:manganese ion binding"/>
    <property type="evidence" value="ECO:0007669"/>
    <property type="project" value="UniProtKB-UniRule"/>
</dbReference>
<reference evidence="6 7" key="1">
    <citation type="submission" date="2020-07" db="EMBL/GenBank/DDBJ databases">
        <authorList>
            <person name="Criscuolo A."/>
        </authorList>
    </citation>
    <scope>NUCLEOTIDE SEQUENCE [LARGE SCALE GENOMIC DNA]</scope>
    <source>
        <strain evidence="6">CIP111649</strain>
    </source>
</reference>
<dbReference type="PANTHER" id="PTHR39181:SF1">
    <property type="entry name" value="TYROSINE-PROTEIN PHOSPHATASE YWQE"/>
    <property type="match status" value="1"/>
</dbReference>
<dbReference type="AlphaFoldDB" id="A0A6V7RLC7"/>
<dbReference type="Gene3D" id="3.20.20.140">
    <property type="entry name" value="Metal-dependent hydrolases"/>
    <property type="match status" value="1"/>
</dbReference>
<dbReference type="RefSeq" id="WP_185125986.1">
    <property type="nucleotide sequence ID" value="NZ_CAJEWD010000008.1"/>
</dbReference>
<dbReference type="InterPro" id="IPR016195">
    <property type="entry name" value="Pol/histidinol_Pase-like"/>
</dbReference>
<dbReference type="PANTHER" id="PTHR39181">
    <property type="entry name" value="TYROSINE-PROTEIN PHOSPHATASE YWQE"/>
    <property type="match status" value="1"/>
</dbReference>
<proteinExistence type="inferred from homology"/>
<dbReference type="PIRSF" id="PIRSF016557">
    <property type="entry name" value="Caps_synth_CpsB"/>
    <property type="match status" value="1"/>
</dbReference>
<evidence type="ECO:0000313" key="7">
    <source>
        <dbReference type="Proteomes" id="UP000589351"/>
    </source>
</evidence>
<evidence type="ECO:0000256" key="1">
    <source>
        <dbReference type="ARBA" id="ARBA00005750"/>
    </source>
</evidence>
<protein>
    <recommendedName>
        <fullName evidence="5">Tyrosine-protein phosphatase</fullName>
        <ecNumber evidence="5">3.1.3.48</ecNumber>
    </recommendedName>
</protein>
<gene>
    <name evidence="6" type="primary">ywqE_1</name>
    <name evidence="6" type="ORF">JEODO184_01512</name>
</gene>
<dbReference type="EC" id="3.1.3.48" evidence="5"/>
<dbReference type="EMBL" id="CAJEWD010000008">
    <property type="protein sequence ID" value="CAD2078871.1"/>
    <property type="molecule type" value="Genomic_DNA"/>
</dbReference>
<evidence type="ECO:0000256" key="2">
    <source>
        <dbReference type="ARBA" id="ARBA00022801"/>
    </source>
</evidence>
<sequence>MMIDIHNHLLINVDDGPTSESDALDLIKQAVDEGITDIICTPHHHSPAHITPSHVVKEKLEALKKIRDHHQLNVELYPGQEIRINDDLIDELNSGEALTLAEGKYILIEFSFTELREDVPEVFEQVRELGLTPIIAHPERCAPLVERKDLLADLIKDGALAQVTAASVCGDLGQDLQEVALDLIDEGLIHIVSSDAHHSVNRPFRIKEAYHIIEERLGLDVVNDMKRRAETVLASRVTT</sequence>
<dbReference type="Proteomes" id="UP000589351">
    <property type="component" value="Unassembled WGS sequence"/>
</dbReference>
<comment type="similarity">
    <text evidence="1 5">Belongs to the metallo-dependent hydrolases superfamily. CpsB/CapC family.</text>
</comment>
<keyword evidence="3 5" id="KW-0904">Protein phosphatase</keyword>
<dbReference type="SUPFAM" id="SSF89550">
    <property type="entry name" value="PHP domain-like"/>
    <property type="match status" value="1"/>
</dbReference>
<accession>A0A6V7RLC7</accession>
<keyword evidence="7" id="KW-1185">Reference proteome</keyword>
<evidence type="ECO:0000256" key="3">
    <source>
        <dbReference type="ARBA" id="ARBA00022912"/>
    </source>
</evidence>
<evidence type="ECO:0000256" key="5">
    <source>
        <dbReference type="PIRNR" id="PIRNR016557"/>
    </source>
</evidence>
<name>A0A6V7RLC7_9STAP</name>
<comment type="caution">
    <text evidence="6">The sequence shown here is derived from an EMBL/GenBank/DDBJ whole genome shotgun (WGS) entry which is preliminary data.</text>
</comment>
<organism evidence="6 7">
    <name type="scientific">Jeotgalicoccus meleagridis</name>
    <dbReference type="NCBI Taxonomy" id="2759181"/>
    <lineage>
        <taxon>Bacteria</taxon>
        <taxon>Bacillati</taxon>
        <taxon>Bacillota</taxon>
        <taxon>Bacilli</taxon>
        <taxon>Bacillales</taxon>
        <taxon>Staphylococcaceae</taxon>
        <taxon>Jeotgalicoccus</taxon>
    </lineage>
</organism>
<dbReference type="InterPro" id="IPR016667">
    <property type="entry name" value="Caps_polysacc_synth_CpsB/CapC"/>
</dbReference>